<keyword evidence="1" id="KW-0812">Transmembrane</keyword>
<protein>
    <submittedName>
        <fullName evidence="3">LytR C-terminal domain-containing protein</fullName>
    </submittedName>
</protein>
<organism evidence="3 4">
    <name type="scientific">Goekera deserti</name>
    <dbReference type="NCBI Taxonomy" id="2497753"/>
    <lineage>
        <taxon>Bacteria</taxon>
        <taxon>Bacillati</taxon>
        <taxon>Actinomycetota</taxon>
        <taxon>Actinomycetes</taxon>
        <taxon>Geodermatophilales</taxon>
        <taxon>Geodermatophilaceae</taxon>
        <taxon>Goekera</taxon>
    </lineage>
</organism>
<keyword evidence="1" id="KW-1133">Transmembrane helix</keyword>
<dbReference type="Gene3D" id="3.30.70.2390">
    <property type="match status" value="1"/>
</dbReference>
<evidence type="ECO:0000313" key="4">
    <source>
        <dbReference type="Proteomes" id="UP000470470"/>
    </source>
</evidence>
<dbReference type="Proteomes" id="UP000470470">
    <property type="component" value="Unassembled WGS sequence"/>
</dbReference>
<keyword evidence="1" id="KW-0472">Membrane</keyword>
<dbReference type="EMBL" id="JAAGWK010000014">
    <property type="protein sequence ID" value="NEL54515.1"/>
    <property type="molecule type" value="Genomic_DNA"/>
</dbReference>
<reference evidence="3 4" key="1">
    <citation type="submission" date="2020-02" db="EMBL/GenBank/DDBJ databases">
        <title>The whole genome sequence of CPCC 205119.</title>
        <authorList>
            <person name="Jiang Z."/>
        </authorList>
    </citation>
    <scope>NUCLEOTIDE SEQUENCE [LARGE SCALE GENOMIC DNA]</scope>
    <source>
        <strain evidence="3 4">CPCC 205119</strain>
    </source>
</reference>
<keyword evidence="4" id="KW-1185">Reference proteome</keyword>
<feature type="transmembrane region" description="Helical" evidence="1">
    <location>
        <begin position="20"/>
        <end position="40"/>
    </location>
</feature>
<dbReference type="RefSeq" id="WP_152727502.1">
    <property type="nucleotide sequence ID" value="NZ_JAABOZ010000001.1"/>
</dbReference>
<name>A0A7K3WDG2_9ACTN</name>
<accession>A0A7K3WDG2</accession>
<dbReference type="InterPro" id="IPR027381">
    <property type="entry name" value="LytR/CpsA/Psr_C"/>
</dbReference>
<comment type="caution">
    <text evidence="3">The sequence shown here is derived from an EMBL/GenBank/DDBJ whole genome shotgun (WGS) entry which is preliminary data.</text>
</comment>
<evidence type="ECO:0000313" key="3">
    <source>
        <dbReference type="EMBL" id="NEL54515.1"/>
    </source>
</evidence>
<evidence type="ECO:0000259" key="2">
    <source>
        <dbReference type="Pfam" id="PF13399"/>
    </source>
</evidence>
<feature type="domain" description="LytR/CpsA/Psr regulator C-terminal" evidence="2">
    <location>
        <begin position="68"/>
        <end position="155"/>
    </location>
</feature>
<proteinExistence type="predicted"/>
<evidence type="ECO:0000256" key="1">
    <source>
        <dbReference type="SAM" id="Phobius"/>
    </source>
</evidence>
<dbReference type="Pfam" id="PF13399">
    <property type="entry name" value="LytR_C"/>
    <property type="match status" value="1"/>
</dbReference>
<dbReference type="AlphaFoldDB" id="A0A7K3WDG2"/>
<sequence length="178" mass="18712">MTQATERPPARATSGRRPLPPLIVLLVLAVIALGVWWNVFRDEAERDARQAAACATATAAAPSLDPATITLRVYNDTDTPGLAQTVSTTLQSRGFTVQETANDPSDRKTEGVGELRFGARGATTASYVALYLPGMTTYRDDRSTDLVDVVIGPDYTAVAAPEDIDAALATEASAAAAC</sequence>
<gene>
    <name evidence="3" type="ORF">G1H19_10935</name>
</gene>